<feature type="coiled-coil region" evidence="6">
    <location>
        <begin position="121"/>
        <end position="163"/>
    </location>
</feature>
<dbReference type="SMART" id="SM01401">
    <property type="entry name" value="Sds3"/>
    <property type="match status" value="1"/>
</dbReference>
<proteinExistence type="predicted"/>
<gene>
    <name evidence="8" type="primary">Suds3_0</name>
    <name evidence="10" type="synonym">LOC105270041</name>
    <name evidence="8" type="ORF">g.20467</name>
</gene>
<dbReference type="OrthoDB" id="70376at2759"/>
<dbReference type="GeneID" id="105270041"/>
<evidence type="ECO:0000256" key="5">
    <source>
        <dbReference type="ARBA" id="ARBA00023242"/>
    </source>
</evidence>
<dbReference type="RefSeq" id="XP_011309018.1">
    <property type="nucleotide sequence ID" value="XM_011310716.1"/>
</dbReference>
<protein>
    <submittedName>
        <fullName evidence="10">Sin3 histone deacetylase corepressor complex component SDS3 isoform X1</fullName>
    </submittedName>
    <submittedName>
        <fullName evidence="8">Suds3_0 protein</fullName>
    </submittedName>
</protein>
<dbReference type="EMBL" id="GBYB01014402">
    <property type="protein sequence ID" value="JAG84169.1"/>
    <property type="molecule type" value="Transcribed_RNA"/>
</dbReference>
<feature type="compositionally biased region" description="Acidic residues" evidence="7">
    <location>
        <begin position="15"/>
        <end position="48"/>
    </location>
</feature>
<comment type="subcellular location">
    <subcellularLocation>
        <location evidence="1">Nucleus</location>
    </subcellularLocation>
</comment>
<dbReference type="AlphaFoldDB" id="A0A0C9RM01"/>
<evidence type="ECO:0000256" key="7">
    <source>
        <dbReference type="SAM" id="MobiDB-lite"/>
    </source>
</evidence>
<dbReference type="Proteomes" id="UP000694866">
    <property type="component" value="Unplaced"/>
</dbReference>
<organism evidence="8">
    <name type="scientific">Fopius arisanus</name>
    <dbReference type="NCBI Taxonomy" id="64838"/>
    <lineage>
        <taxon>Eukaryota</taxon>
        <taxon>Metazoa</taxon>
        <taxon>Ecdysozoa</taxon>
        <taxon>Arthropoda</taxon>
        <taxon>Hexapoda</taxon>
        <taxon>Insecta</taxon>
        <taxon>Pterygota</taxon>
        <taxon>Neoptera</taxon>
        <taxon>Endopterygota</taxon>
        <taxon>Hymenoptera</taxon>
        <taxon>Apocrita</taxon>
        <taxon>Ichneumonoidea</taxon>
        <taxon>Braconidae</taxon>
        <taxon>Opiinae</taxon>
        <taxon>Fopius</taxon>
    </lineage>
</organism>
<accession>A0A0C9RM01</accession>
<keyword evidence="6" id="KW-0175">Coiled coil</keyword>
<keyword evidence="9" id="KW-1185">Reference proteome</keyword>
<dbReference type="Pfam" id="PF08598">
    <property type="entry name" value="Sds3"/>
    <property type="match status" value="1"/>
</dbReference>
<evidence type="ECO:0000256" key="6">
    <source>
        <dbReference type="SAM" id="Coils"/>
    </source>
</evidence>
<name>A0A0C9RM01_9HYME</name>
<dbReference type="GO" id="GO:0010468">
    <property type="term" value="P:regulation of gene expression"/>
    <property type="evidence" value="ECO:0007669"/>
    <property type="project" value="UniProtKB-ARBA"/>
</dbReference>
<evidence type="ECO:0000256" key="1">
    <source>
        <dbReference type="ARBA" id="ARBA00004123"/>
    </source>
</evidence>
<evidence type="ECO:0000256" key="4">
    <source>
        <dbReference type="ARBA" id="ARBA00023163"/>
    </source>
</evidence>
<keyword evidence="4" id="KW-0804">Transcription</keyword>
<dbReference type="GO" id="GO:0005654">
    <property type="term" value="C:nucleoplasm"/>
    <property type="evidence" value="ECO:0007669"/>
    <property type="project" value="UniProtKB-ARBA"/>
</dbReference>
<evidence type="ECO:0000313" key="9">
    <source>
        <dbReference type="Proteomes" id="UP000694866"/>
    </source>
</evidence>
<evidence type="ECO:0000256" key="2">
    <source>
        <dbReference type="ARBA" id="ARBA00022491"/>
    </source>
</evidence>
<keyword evidence="5" id="KW-0539">Nucleus</keyword>
<accession>A0A9R1THD4</accession>
<feature type="compositionally biased region" description="Basic and acidic residues" evidence="7">
    <location>
        <begin position="50"/>
        <end position="60"/>
    </location>
</feature>
<keyword evidence="3" id="KW-0805">Transcription regulation</keyword>
<reference evidence="10" key="2">
    <citation type="submission" date="2025-04" db="UniProtKB">
        <authorList>
            <consortium name="RefSeq"/>
        </authorList>
    </citation>
    <scope>IDENTIFICATION</scope>
    <source>
        <strain evidence="10">USDA-PBARC FA_bdor</strain>
        <tissue evidence="10">Whole organism</tissue>
    </source>
</reference>
<dbReference type="InterPro" id="IPR013907">
    <property type="entry name" value="Sds3"/>
</dbReference>
<feature type="region of interest" description="Disordered" evidence="7">
    <location>
        <begin position="1"/>
        <end position="60"/>
    </location>
</feature>
<evidence type="ECO:0000313" key="8">
    <source>
        <dbReference type="EMBL" id="JAG84169.1"/>
    </source>
</evidence>
<evidence type="ECO:0000256" key="3">
    <source>
        <dbReference type="ARBA" id="ARBA00023015"/>
    </source>
</evidence>
<sequence length="330" mass="38739">MSYQGSPFSARYGPEDYDLDEDNEEYLDDERDVEDPDETDEDTEEASETDMGKSEEYTEIKEQIYQDKLGNLKKQLQQLKDNIHPEYNKKVKKLETQYHERLCLNEIYRDYLIDWAEKDYKLEQKAAAKEYEEKKVDLKENLLADMEEKRKMIESDRQTMELAGDSTEQYKVKPVMTRKLRRRPNDPVPEKVEKRRKVLQVQVNYLLDEKEVENDLKAISRGKVMTAVRKQVVMPHYNPVNIPASHIPQLSEGPLVETKIEDGKLLYERRWYHRGQPIYVEGKDLSKFAAHISAIGTEAIWVKKVSDASKVRIFTAQLSRGKVSIKRRAS</sequence>
<dbReference type="KEGG" id="fas:105270041"/>
<dbReference type="PANTHER" id="PTHR21964">
    <property type="entry name" value="BREAST CANCER METASTASIS-SUPPRESSOR 1"/>
    <property type="match status" value="1"/>
</dbReference>
<keyword evidence="2" id="KW-0678">Repressor</keyword>
<evidence type="ECO:0000313" key="10">
    <source>
        <dbReference type="RefSeq" id="XP_011309018.1"/>
    </source>
</evidence>
<reference evidence="8" key="1">
    <citation type="submission" date="2015-01" db="EMBL/GenBank/DDBJ databases">
        <title>Transcriptome Assembly of Fopius arisanus.</title>
        <authorList>
            <person name="Geib S."/>
        </authorList>
    </citation>
    <scope>NUCLEOTIDE SEQUENCE</scope>
</reference>